<evidence type="ECO:0000259" key="1">
    <source>
        <dbReference type="Pfam" id="PF00079"/>
    </source>
</evidence>
<feature type="domain" description="Serpin" evidence="1">
    <location>
        <begin position="15"/>
        <end position="66"/>
    </location>
</feature>
<dbReference type="OrthoDB" id="5860397at2759"/>
<dbReference type="SUPFAM" id="SSF56574">
    <property type="entry name" value="Serpins"/>
    <property type="match status" value="1"/>
</dbReference>
<dbReference type="InterPro" id="IPR036186">
    <property type="entry name" value="Serpin_sf"/>
</dbReference>
<reference evidence="2 3" key="1">
    <citation type="submission" date="2013-12" db="EMBL/GenBank/DDBJ databases">
        <title>Draft genome of the parsitic nematode Ancylostoma duodenale.</title>
        <authorList>
            <person name="Mitreva M."/>
        </authorList>
    </citation>
    <scope>NUCLEOTIDE SEQUENCE [LARGE SCALE GENOMIC DNA]</scope>
    <source>
        <strain evidence="2 3">Zhejiang</strain>
    </source>
</reference>
<dbReference type="Gene3D" id="3.30.497.10">
    <property type="entry name" value="Antithrombin, subunit I, domain 2"/>
    <property type="match status" value="1"/>
</dbReference>
<dbReference type="InterPro" id="IPR023796">
    <property type="entry name" value="Serpin_dom"/>
</dbReference>
<dbReference type="EMBL" id="KN735704">
    <property type="protein sequence ID" value="KIH56471.1"/>
    <property type="molecule type" value="Genomic_DNA"/>
</dbReference>
<dbReference type="AlphaFoldDB" id="A0A0C2GHC4"/>
<evidence type="ECO:0000313" key="2">
    <source>
        <dbReference type="EMBL" id="KIH56471.1"/>
    </source>
</evidence>
<dbReference type="Pfam" id="PF00079">
    <property type="entry name" value="Serpin"/>
    <property type="match status" value="1"/>
</dbReference>
<dbReference type="Proteomes" id="UP000054047">
    <property type="component" value="Unassembled WGS sequence"/>
</dbReference>
<gene>
    <name evidence="2" type="ORF">ANCDUO_13348</name>
</gene>
<name>A0A0C2GHC4_9BILA</name>
<dbReference type="InterPro" id="IPR042178">
    <property type="entry name" value="Serpin_sf_1"/>
</dbReference>
<organism evidence="2 3">
    <name type="scientific">Ancylostoma duodenale</name>
    <dbReference type="NCBI Taxonomy" id="51022"/>
    <lineage>
        <taxon>Eukaryota</taxon>
        <taxon>Metazoa</taxon>
        <taxon>Ecdysozoa</taxon>
        <taxon>Nematoda</taxon>
        <taxon>Chromadorea</taxon>
        <taxon>Rhabditida</taxon>
        <taxon>Rhabditina</taxon>
        <taxon>Rhabditomorpha</taxon>
        <taxon>Strongyloidea</taxon>
        <taxon>Ancylostomatidae</taxon>
        <taxon>Ancylostomatinae</taxon>
        <taxon>Ancylostoma</taxon>
    </lineage>
</organism>
<sequence length="77" mass="8256">MAASISDTGAFLNAEMEFGLNMLRQSPVNEHPVVSPLSVIFALAMVHAGANGKTKTQINQVISNGEKYRPGANHQTF</sequence>
<evidence type="ECO:0000313" key="3">
    <source>
        <dbReference type="Proteomes" id="UP000054047"/>
    </source>
</evidence>
<protein>
    <recommendedName>
        <fullName evidence="1">Serpin domain-containing protein</fullName>
    </recommendedName>
</protein>
<keyword evidence="3" id="KW-1185">Reference proteome</keyword>
<accession>A0A0C2GHC4</accession>
<proteinExistence type="predicted"/>